<dbReference type="Gene3D" id="3.40.50.150">
    <property type="entry name" value="Vaccinia Virus protein VP39"/>
    <property type="match status" value="1"/>
</dbReference>
<protein>
    <recommendedName>
        <fullName evidence="1">Methyltransferase domain-containing protein</fullName>
    </recommendedName>
</protein>
<reference evidence="2 3" key="1">
    <citation type="journal article" date="2024" name="Insects">
        <title>An Improved Chromosome-Level Genome Assembly of the Firefly Pyrocoelia pectoralis.</title>
        <authorList>
            <person name="Fu X."/>
            <person name="Meyer-Rochow V.B."/>
            <person name="Ballantyne L."/>
            <person name="Zhu X."/>
        </authorList>
    </citation>
    <scope>NUCLEOTIDE SEQUENCE [LARGE SCALE GENOMIC DNA]</scope>
    <source>
        <strain evidence="2">XCY_ONT2</strain>
    </source>
</reference>
<feature type="domain" description="Methyltransferase" evidence="1">
    <location>
        <begin position="39"/>
        <end position="164"/>
    </location>
</feature>
<dbReference type="InterPro" id="IPR029063">
    <property type="entry name" value="SAM-dependent_MTases_sf"/>
</dbReference>
<dbReference type="InterPro" id="IPR025714">
    <property type="entry name" value="Methyltranfer_dom"/>
</dbReference>
<proteinExistence type="predicted"/>
<dbReference type="Pfam" id="PF13847">
    <property type="entry name" value="Methyltransf_31"/>
    <property type="match status" value="1"/>
</dbReference>
<dbReference type="AlphaFoldDB" id="A0AAN7VVP0"/>
<sequence length="272" mass="31970">MNKPEVYFKSRACSTQTDYSRHIMEDYFPFIRQNSNNVKSVLDIGCGPGNTTLNVILPYLEQDTVEIIGIDKSPSMIDYAKKTYEDARVAFKEVNVVEVAPRDFIERFDYIFSFWTFHWILDQRKLYSNVLKMLKPNGSFLVSYIANTKLYGIIQEVSQKEKYSSFVSNLSIFPFNMFINPQQELFSILQDAEFENIFCKVETLQFTDYTTKDLENLFLSVSPYYDCIPINMQKEFIQDHIDLVDTVNNPNYERKYLVDYDMVIAHCRKKGN</sequence>
<dbReference type="CDD" id="cd02440">
    <property type="entry name" value="AdoMet_MTases"/>
    <property type="match status" value="1"/>
</dbReference>
<dbReference type="PANTHER" id="PTHR43861">
    <property type="entry name" value="TRANS-ACONITATE 2-METHYLTRANSFERASE-RELATED"/>
    <property type="match status" value="1"/>
</dbReference>
<dbReference type="PANTHER" id="PTHR43861:SF1">
    <property type="entry name" value="TRANS-ACONITATE 2-METHYLTRANSFERASE"/>
    <property type="match status" value="1"/>
</dbReference>
<dbReference type="SUPFAM" id="SSF53335">
    <property type="entry name" value="S-adenosyl-L-methionine-dependent methyltransferases"/>
    <property type="match status" value="1"/>
</dbReference>
<accession>A0AAN7VVP0</accession>
<dbReference type="Proteomes" id="UP001329430">
    <property type="component" value="Chromosome 1"/>
</dbReference>
<evidence type="ECO:0000259" key="1">
    <source>
        <dbReference type="Pfam" id="PF13847"/>
    </source>
</evidence>
<gene>
    <name evidence="2" type="ORF">RI129_001507</name>
</gene>
<name>A0AAN7VVP0_9COLE</name>
<dbReference type="EMBL" id="JAVRBK010000001">
    <property type="protein sequence ID" value="KAK5650478.1"/>
    <property type="molecule type" value="Genomic_DNA"/>
</dbReference>
<evidence type="ECO:0000313" key="2">
    <source>
        <dbReference type="EMBL" id="KAK5650478.1"/>
    </source>
</evidence>
<organism evidence="2 3">
    <name type="scientific">Pyrocoelia pectoralis</name>
    <dbReference type="NCBI Taxonomy" id="417401"/>
    <lineage>
        <taxon>Eukaryota</taxon>
        <taxon>Metazoa</taxon>
        <taxon>Ecdysozoa</taxon>
        <taxon>Arthropoda</taxon>
        <taxon>Hexapoda</taxon>
        <taxon>Insecta</taxon>
        <taxon>Pterygota</taxon>
        <taxon>Neoptera</taxon>
        <taxon>Endopterygota</taxon>
        <taxon>Coleoptera</taxon>
        <taxon>Polyphaga</taxon>
        <taxon>Elateriformia</taxon>
        <taxon>Elateroidea</taxon>
        <taxon>Lampyridae</taxon>
        <taxon>Lampyrinae</taxon>
        <taxon>Pyrocoelia</taxon>
    </lineage>
</organism>
<evidence type="ECO:0000313" key="3">
    <source>
        <dbReference type="Proteomes" id="UP001329430"/>
    </source>
</evidence>
<comment type="caution">
    <text evidence="2">The sequence shown here is derived from an EMBL/GenBank/DDBJ whole genome shotgun (WGS) entry which is preliminary data.</text>
</comment>
<keyword evidence="3" id="KW-1185">Reference proteome</keyword>